<keyword evidence="3" id="KW-1185">Reference proteome</keyword>
<dbReference type="EMBL" id="FR796412">
    <property type="protein sequence ID" value="CAJ03653.1"/>
    <property type="molecule type" value="Genomic_DNA"/>
</dbReference>
<feature type="compositionally biased region" description="Basic and acidic residues" evidence="1">
    <location>
        <begin position="398"/>
        <end position="409"/>
    </location>
</feature>
<dbReference type="GeneID" id="5650623"/>
<feature type="region of interest" description="Disordered" evidence="1">
    <location>
        <begin position="324"/>
        <end position="410"/>
    </location>
</feature>
<dbReference type="Proteomes" id="UP000000542">
    <property type="component" value="Chromosome 16"/>
</dbReference>
<dbReference type="SUPFAM" id="SSF52833">
    <property type="entry name" value="Thioredoxin-like"/>
    <property type="match status" value="1"/>
</dbReference>
<dbReference type="OMA" id="YRDETSM"/>
<feature type="compositionally biased region" description="Basic residues" evidence="1">
    <location>
        <begin position="27"/>
        <end position="44"/>
    </location>
</feature>
<feature type="compositionally biased region" description="Low complexity" evidence="1">
    <location>
        <begin position="356"/>
        <end position="368"/>
    </location>
</feature>
<dbReference type="KEGG" id="lma:LMJF_16_0770"/>
<feature type="region of interest" description="Disordered" evidence="1">
    <location>
        <begin position="22"/>
        <end position="45"/>
    </location>
</feature>
<dbReference type="InterPro" id="IPR036249">
    <property type="entry name" value="Thioredoxin-like_sf"/>
</dbReference>
<dbReference type="Gene3D" id="3.40.30.10">
    <property type="entry name" value="Glutaredoxin"/>
    <property type="match status" value="1"/>
</dbReference>
<dbReference type="VEuPathDB" id="TriTrypDB:LmjF.16.0770"/>
<dbReference type="HOGENOM" id="CLU_445138_0_0_1"/>
<dbReference type="VEuPathDB" id="TriTrypDB:LMJFC_160014300"/>
<sequence length="614" mass="66400">MPFSPPSSQSPCHLPIHSLLSSLPSERKRKHTRTRAHTHTHTHTSMRTMALSSLYPSQHRTLRVLELACPDSDADVRENCAYLVSKRRMTIDEAIEYVKGEAERGKSTATTAITTTTPSLERPTTMSATRSAVAAPVAASAASSCSPSRSYLPPPSCPHPRACEREGSDAGADKVGTTYYQGYRSVRTRLSTATEGTTTATCAVPVSARPTAAQPLTAGTPHRNRTPARSTIRWQCTQGASALTVTPPVGETSPQTLVKGHSEHRVSDGTADGVIGSEATESRPRSRGRLGQNDGELADLREASAPMAEGQLDELSAPHVLAPTTARKSRESAAAAPTVRAPPALKPGRDAYNGDAATAASTPPSTATLLQRRPLPPCSSAVPSLAYAGGRDGAADDGASRKAAERGDADEGYCGAEPWLSELKQTTEEERAAFESQQADMMYYWYRDETSMFDDCLSRYGPGQVLFFMTSMTGERAVRDCCRLMENLLFIKLIPHHTIDIADSEFFHRRVRRLYRSATNKHNMPGMPLLFVDTKLIGDFVTVQELEDCGELDAKMIEAGCRVLRRRIVDAHQRQRAGYAAVPLLLPVNKRSAAESTDPGKPSSSALSVLRDPT</sequence>
<dbReference type="RefSeq" id="XP_001682156.1">
    <property type="nucleotide sequence ID" value="XM_001682104.1"/>
</dbReference>
<dbReference type="AlphaFoldDB" id="Q4QEU2"/>
<evidence type="ECO:0000256" key="1">
    <source>
        <dbReference type="SAM" id="MobiDB-lite"/>
    </source>
</evidence>
<dbReference type="STRING" id="5664.Q4QEU2"/>
<reference evidence="2 3" key="1">
    <citation type="journal article" date="2005" name="Science">
        <title>The genome of the kinetoplastid parasite, Leishmania major.</title>
        <authorList>
            <person name="Ivens A.C."/>
            <person name="Peacock C.S."/>
            <person name="Worthey E.A."/>
            <person name="Murphy L."/>
            <person name="Aggarwal G."/>
            <person name="Berriman M."/>
            <person name="Sisk E."/>
            <person name="Rajandream M.A."/>
            <person name="Adlem E."/>
            <person name="Aert R."/>
            <person name="Anupama A."/>
            <person name="Apostolou Z."/>
            <person name="Attipoe P."/>
            <person name="Bason N."/>
            <person name="Bauser C."/>
            <person name="Beck A."/>
            <person name="Beverley S.M."/>
            <person name="Bianchettin G."/>
            <person name="Borzym K."/>
            <person name="Bothe G."/>
            <person name="Bruschi C.V."/>
            <person name="Collins M."/>
            <person name="Cadag E."/>
            <person name="Ciarloni L."/>
            <person name="Clayton C."/>
            <person name="Coulson R.M."/>
            <person name="Cronin A."/>
            <person name="Cruz A.K."/>
            <person name="Davies R.M."/>
            <person name="De Gaudenzi J."/>
            <person name="Dobson D.E."/>
            <person name="Duesterhoeft A."/>
            <person name="Fazelina G."/>
            <person name="Fosker N."/>
            <person name="Frasch A.C."/>
            <person name="Fraser A."/>
            <person name="Fuchs M."/>
            <person name="Gabel C."/>
            <person name="Goble A."/>
            <person name="Goffeau A."/>
            <person name="Harris D."/>
            <person name="Hertz-Fowler C."/>
            <person name="Hilbert H."/>
            <person name="Horn D."/>
            <person name="Huang Y."/>
            <person name="Klages S."/>
            <person name="Knights A."/>
            <person name="Kube M."/>
            <person name="Larke N."/>
            <person name="Litvin L."/>
            <person name="Lord A."/>
            <person name="Louie T."/>
            <person name="Marra M."/>
            <person name="Masuy D."/>
            <person name="Matthews K."/>
            <person name="Michaeli S."/>
            <person name="Mottram J.C."/>
            <person name="Muller-Auer S."/>
            <person name="Munden H."/>
            <person name="Nelson S."/>
            <person name="Norbertczak H."/>
            <person name="Oliver K."/>
            <person name="O'neil S."/>
            <person name="Pentony M."/>
            <person name="Pohl T.M."/>
            <person name="Price C."/>
            <person name="Purnelle B."/>
            <person name="Quail M.A."/>
            <person name="Rabbinowitsch E."/>
            <person name="Reinhardt R."/>
            <person name="Rieger M."/>
            <person name="Rinta J."/>
            <person name="Robben J."/>
            <person name="Robertson L."/>
            <person name="Ruiz J.C."/>
            <person name="Rutter S."/>
            <person name="Saunders D."/>
            <person name="Schafer M."/>
            <person name="Schein J."/>
            <person name="Schwartz D.C."/>
            <person name="Seeger K."/>
            <person name="Seyler A."/>
            <person name="Sharp S."/>
            <person name="Shin H."/>
            <person name="Sivam D."/>
            <person name="Squares R."/>
            <person name="Squares S."/>
            <person name="Tosato V."/>
            <person name="Vogt C."/>
            <person name="Volckaert G."/>
            <person name="Wambutt R."/>
            <person name="Warren T."/>
            <person name="Wedler H."/>
            <person name="Woodward J."/>
            <person name="Zhou S."/>
            <person name="Zimmermann W."/>
            <person name="Smith D.F."/>
            <person name="Blackwell J.M."/>
            <person name="Stuart K.D."/>
            <person name="Barrell B."/>
            <person name="Myler P.J."/>
        </authorList>
    </citation>
    <scope>NUCLEOTIDE SEQUENCE [LARGE SCALE GENOMIC DNA]</scope>
    <source>
        <strain evidence="3">MHOM/IL/81/Friedlin</strain>
    </source>
</reference>
<dbReference type="eggNOG" id="ENOG502SAUF">
    <property type="taxonomic scope" value="Eukaryota"/>
</dbReference>
<protein>
    <submittedName>
        <fullName evidence="2">Uncharacterized protein</fullName>
    </submittedName>
</protein>
<feature type="region of interest" description="Disordered" evidence="1">
    <location>
        <begin position="592"/>
        <end position="614"/>
    </location>
</feature>
<evidence type="ECO:0000313" key="3">
    <source>
        <dbReference type="Proteomes" id="UP000000542"/>
    </source>
</evidence>
<evidence type="ECO:0000313" key="2">
    <source>
        <dbReference type="EMBL" id="CAJ03653.1"/>
    </source>
</evidence>
<organism evidence="2 3">
    <name type="scientific">Leishmania major</name>
    <dbReference type="NCBI Taxonomy" id="5664"/>
    <lineage>
        <taxon>Eukaryota</taxon>
        <taxon>Discoba</taxon>
        <taxon>Euglenozoa</taxon>
        <taxon>Kinetoplastea</taxon>
        <taxon>Metakinetoplastina</taxon>
        <taxon>Trypanosomatida</taxon>
        <taxon>Trypanosomatidae</taxon>
        <taxon>Leishmaniinae</taxon>
        <taxon>Leishmania</taxon>
    </lineage>
</organism>
<gene>
    <name evidence="2" type="ORF">LMJF_16_0770</name>
</gene>
<dbReference type="InParanoid" id="Q4QEU2"/>
<name>Q4QEU2_LEIMA</name>
<accession>Q4QEU2</accession>
<feature type="region of interest" description="Disordered" evidence="1">
    <location>
        <begin position="240"/>
        <end position="295"/>
    </location>
</feature>
<dbReference type="VEuPathDB" id="TriTrypDB:LMJSD75_160013100"/>
<dbReference type="PROSITE" id="PS51354">
    <property type="entry name" value="GLUTAREDOXIN_2"/>
    <property type="match status" value="1"/>
</dbReference>
<dbReference type="VEuPathDB" id="TriTrypDB:LMJLV39_160013300"/>
<dbReference type="SMR" id="Q4QEU2"/>
<feature type="compositionally biased region" description="Low complexity" evidence="1">
    <location>
        <begin position="333"/>
        <end position="343"/>
    </location>
</feature>
<proteinExistence type="predicted"/>
<reference evidence="2 3" key="2">
    <citation type="journal article" date="2011" name="Genome Res.">
        <title>Chromosome and gene copy number variation allow major structural change between species and strains of Leishmania.</title>
        <authorList>
            <person name="Rogers M.B."/>
            <person name="Hilley J.D."/>
            <person name="Dickens N.J."/>
            <person name="Wilkes J."/>
            <person name="Bates P.A."/>
            <person name="Depledge D.P."/>
            <person name="Harris D."/>
            <person name="Her Y."/>
            <person name="Herzyk P."/>
            <person name="Imamura H."/>
            <person name="Otto T.D."/>
            <person name="Sanders M."/>
            <person name="Seeger K."/>
            <person name="Dujardin J.C."/>
            <person name="Berriman M."/>
            <person name="Smith D.F."/>
            <person name="Hertz-Fowler C."/>
            <person name="Mottram J.C."/>
        </authorList>
    </citation>
    <scope>NUCLEOTIDE SEQUENCE [LARGE SCALE GENOMIC DNA]</scope>
    <source>
        <strain evidence="3">MHOM/IL/81/Friedlin</strain>
    </source>
</reference>